<organism evidence="2 3">
    <name type="scientific">Nonomuraea rosea</name>
    <dbReference type="NCBI Taxonomy" id="638574"/>
    <lineage>
        <taxon>Bacteria</taxon>
        <taxon>Bacillati</taxon>
        <taxon>Actinomycetota</taxon>
        <taxon>Actinomycetes</taxon>
        <taxon>Streptosporangiales</taxon>
        <taxon>Streptosporangiaceae</taxon>
        <taxon>Nonomuraea</taxon>
    </lineage>
</organism>
<reference evidence="3" key="1">
    <citation type="journal article" date="2019" name="Int. J. Syst. Evol. Microbiol.">
        <title>The Global Catalogue of Microorganisms (GCM) 10K type strain sequencing project: providing services to taxonomists for standard genome sequencing and annotation.</title>
        <authorList>
            <consortium name="The Broad Institute Genomics Platform"/>
            <consortium name="The Broad Institute Genome Sequencing Center for Infectious Disease"/>
            <person name="Wu L."/>
            <person name="Ma J."/>
        </authorList>
    </citation>
    <scope>NUCLEOTIDE SEQUENCE [LARGE SCALE GENOMIC DNA]</scope>
    <source>
        <strain evidence="3">JCM 17326</strain>
    </source>
</reference>
<dbReference type="RefSeq" id="WP_345577137.1">
    <property type="nucleotide sequence ID" value="NZ_BAABDQ010000053.1"/>
</dbReference>
<sequence>MIPLSQRAGELAKWMGRRWPTLLPGLAIVITAVANEPEMAQAASNWKHGIAGRLDDGIKQVLPQLLDASRDGWVAQDQVEFERVVEQFHQEIGVLRGVLSDIGGILDEVAAGYRSFWLQIISLLIAAAALLALTDKLKADPRTALYGRILEKLVSAKASHRMATATLVLGAAVSGAGETLATLTRKGHQFTFVDPVGQGKIDFKKATIDANAFPSFQQPAQPGQLPSGADHFDWKAPDTKG</sequence>
<dbReference type="Proteomes" id="UP001500630">
    <property type="component" value="Unassembled WGS sequence"/>
</dbReference>
<name>A0ABP6ZP59_9ACTN</name>
<protein>
    <recommendedName>
        <fullName evidence="4">WXG100 family type VII secretion target</fullName>
    </recommendedName>
</protein>
<gene>
    <name evidence="2" type="ORF">GCM10022419_121410</name>
</gene>
<evidence type="ECO:0000313" key="3">
    <source>
        <dbReference type="Proteomes" id="UP001500630"/>
    </source>
</evidence>
<dbReference type="EMBL" id="BAABDQ010000053">
    <property type="protein sequence ID" value="GAA3615854.1"/>
    <property type="molecule type" value="Genomic_DNA"/>
</dbReference>
<proteinExistence type="predicted"/>
<feature type="region of interest" description="Disordered" evidence="1">
    <location>
        <begin position="220"/>
        <end position="241"/>
    </location>
</feature>
<comment type="caution">
    <text evidence="2">The sequence shown here is derived from an EMBL/GenBank/DDBJ whole genome shotgun (WGS) entry which is preliminary data.</text>
</comment>
<feature type="compositionally biased region" description="Basic and acidic residues" evidence="1">
    <location>
        <begin position="230"/>
        <end position="241"/>
    </location>
</feature>
<evidence type="ECO:0000256" key="1">
    <source>
        <dbReference type="SAM" id="MobiDB-lite"/>
    </source>
</evidence>
<evidence type="ECO:0000313" key="2">
    <source>
        <dbReference type="EMBL" id="GAA3615854.1"/>
    </source>
</evidence>
<keyword evidence="3" id="KW-1185">Reference proteome</keyword>
<evidence type="ECO:0008006" key="4">
    <source>
        <dbReference type="Google" id="ProtNLM"/>
    </source>
</evidence>
<accession>A0ABP6ZP59</accession>